<organism evidence="1 2">
    <name type="scientific">Cryptomeria japonica</name>
    <name type="common">Japanese cedar</name>
    <name type="synonym">Cupressus japonica</name>
    <dbReference type="NCBI Taxonomy" id="3369"/>
    <lineage>
        <taxon>Eukaryota</taxon>
        <taxon>Viridiplantae</taxon>
        <taxon>Streptophyta</taxon>
        <taxon>Embryophyta</taxon>
        <taxon>Tracheophyta</taxon>
        <taxon>Spermatophyta</taxon>
        <taxon>Pinopsida</taxon>
        <taxon>Pinidae</taxon>
        <taxon>Conifers II</taxon>
        <taxon>Cupressales</taxon>
        <taxon>Cupressaceae</taxon>
        <taxon>Cryptomeria</taxon>
    </lineage>
</organism>
<evidence type="ECO:0000313" key="2">
    <source>
        <dbReference type="Proteomes" id="UP001234787"/>
    </source>
</evidence>
<dbReference type="EMBL" id="BSEH01000759">
    <property type="protein sequence ID" value="GLJ59218.1"/>
    <property type="molecule type" value="Genomic_DNA"/>
</dbReference>
<proteinExistence type="predicted"/>
<accession>A0AAD3NUK3</accession>
<name>A0AAD3NUK3_CRYJA</name>
<reference evidence="1" key="1">
    <citation type="submission" date="2022-12" db="EMBL/GenBank/DDBJ databases">
        <title>Chromosome-Level Genome Assembly of Japanese Cedar (Cryptomeriajaponica D. Don).</title>
        <authorList>
            <person name="Fujino T."/>
            <person name="Yamaguchi K."/>
            <person name="Yokoyama T."/>
            <person name="Hamanaka T."/>
            <person name="Harazono Y."/>
            <person name="Kamada H."/>
            <person name="Kobayashi W."/>
            <person name="Ujino-Ihara T."/>
            <person name="Uchiyama K."/>
            <person name="Matsumoto A."/>
            <person name="Izuno A."/>
            <person name="Tsumura Y."/>
            <person name="Toyoda A."/>
            <person name="Shigenobu S."/>
            <person name="Moriguchi Y."/>
            <person name="Ueno S."/>
            <person name="Kasahara M."/>
        </authorList>
    </citation>
    <scope>NUCLEOTIDE SEQUENCE</scope>
</reference>
<comment type="caution">
    <text evidence="1">The sequence shown here is derived from an EMBL/GenBank/DDBJ whole genome shotgun (WGS) entry which is preliminary data.</text>
</comment>
<sequence length="144" mass="15627">MPVHLLTPSSFHIARSSPPPTPVNLPTSPLTLTPRLSFSYISFPIPHAPPWAPNAFIYYSNGIYSISTSFYCAPSSCISLWDSQTPVSEHYIVADNNGSSTIVPHQFCLSSNFSSFDQSGLQAYEPQPNSSFCSTNNATATAFS</sequence>
<dbReference type="Proteomes" id="UP001234787">
    <property type="component" value="Unassembled WGS sequence"/>
</dbReference>
<protein>
    <submittedName>
        <fullName evidence="1">Uncharacterized protein</fullName>
    </submittedName>
</protein>
<gene>
    <name evidence="1" type="ORF">SUGI_1497870</name>
</gene>
<dbReference type="AlphaFoldDB" id="A0AAD3NUK3"/>
<keyword evidence="2" id="KW-1185">Reference proteome</keyword>
<evidence type="ECO:0000313" key="1">
    <source>
        <dbReference type="EMBL" id="GLJ59218.1"/>
    </source>
</evidence>